<keyword evidence="2" id="KW-0805">Transcription regulation</keyword>
<evidence type="ECO:0000256" key="1">
    <source>
        <dbReference type="ARBA" id="ARBA00010641"/>
    </source>
</evidence>
<dbReference type="InterPro" id="IPR036388">
    <property type="entry name" value="WH-like_DNA-bd_sf"/>
</dbReference>
<dbReference type="PANTHER" id="PTHR43133:SF51">
    <property type="entry name" value="RNA POLYMERASE SIGMA FACTOR"/>
    <property type="match status" value="1"/>
</dbReference>
<comment type="similarity">
    <text evidence="1">Belongs to the sigma-70 factor family. ECF subfamily.</text>
</comment>
<evidence type="ECO:0000256" key="2">
    <source>
        <dbReference type="ARBA" id="ARBA00023015"/>
    </source>
</evidence>
<dbReference type="Gene3D" id="1.10.1740.10">
    <property type="match status" value="1"/>
</dbReference>
<keyword evidence="4" id="KW-0804">Transcription</keyword>
<dbReference type="InterPro" id="IPR007627">
    <property type="entry name" value="RNA_pol_sigma70_r2"/>
</dbReference>
<organism evidence="6 7">
    <name type="scientific">Candidatus Roizmanbacteria bacterium RIFCSPLOWO2_01_FULL_37_16</name>
    <dbReference type="NCBI Taxonomy" id="1802058"/>
    <lineage>
        <taxon>Bacteria</taxon>
        <taxon>Candidatus Roizmaniibacteriota</taxon>
    </lineage>
</organism>
<dbReference type="InterPro" id="IPR000792">
    <property type="entry name" value="Tscrpt_reg_LuxR_C"/>
</dbReference>
<dbReference type="NCBIfam" id="TIGR02937">
    <property type="entry name" value="sigma70-ECF"/>
    <property type="match status" value="1"/>
</dbReference>
<protein>
    <recommendedName>
        <fullName evidence="5">HTH luxR-type domain-containing protein</fullName>
    </recommendedName>
</protein>
<evidence type="ECO:0000313" key="7">
    <source>
        <dbReference type="Proteomes" id="UP000178040"/>
    </source>
</evidence>
<evidence type="ECO:0000259" key="5">
    <source>
        <dbReference type="PROSITE" id="PS00622"/>
    </source>
</evidence>
<sequence length="168" mass="20250">MQTLSDKEVLIRIKNGEIDHFTYLVKKYTNQILNFVSKKIKNRFDSEDIVQETFLNFYKAVHRFDEKKPILPYLFQITRNEMKMYWRSRKQMVRLDEKIIVEENQESETKVAIEKHLNQLPKEQKKALQLVGDGYSYQEIAKILGRPINTIRTIIRRARLKMIKFKIL</sequence>
<dbReference type="GO" id="GO:0006352">
    <property type="term" value="P:DNA-templated transcription initiation"/>
    <property type="evidence" value="ECO:0007669"/>
    <property type="project" value="InterPro"/>
</dbReference>
<dbReference type="InterPro" id="IPR013249">
    <property type="entry name" value="RNA_pol_sigma70_r4_t2"/>
</dbReference>
<dbReference type="Proteomes" id="UP000178040">
    <property type="component" value="Unassembled WGS sequence"/>
</dbReference>
<dbReference type="Pfam" id="PF08281">
    <property type="entry name" value="Sigma70_r4_2"/>
    <property type="match status" value="1"/>
</dbReference>
<proteinExistence type="inferred from homology"/>
<accession>A0A1F7IK24</accession>
<evidence type="ECO:0000256" key="4">
    <source>
        <dbReference type="ARBA" id="ARBA00023163"/>
    </source>
</evidence>
<dbReference type="InterPro" id="IPR013324">
    <property type="entry name" value="RNA_pol_sigma_r3/r4-like"/>
</dbReference>
<gene>
    <name evidence="6" type="ORF">A3B40_04985</name>
</gene>
<name>A0A1F7IK24_9BACT</name>
<dbReference type="GO" id="GO:0016987">
    <property type="term" value="F:sigma factor activity"/>
    <property type="evidence" value="ECO:0007669"/>
    <property type="project" value="UniProtKB-KW"/>
</dbReference>
<reference evidence="6 7" key="1">
    <citation type="journal article" date="2016" name="Nat. Commun.">
        <title>Thousands of microbial genomes shed light on interconnected biogeochemical processes in an aquifer system.</title>
        <authorList>
            <person name="Anantharaman K."/>
            <person name="Brown C.T."/>
            <person name="Hug L.A."/>
            <person name="Sharon I."/>
            <person name="Castelle C.J."/>
            <person name="Probst A.J."/>
            <person name="Thomas B.C."/>
            <person name="Singh A."/>
            <person name="Wilkins M.J."/>
            <person name="Karaoz U."/>
            <person name="Brodie E.L."/>
            <person name="Williams K.H."/>
            <person name="Hubbard S.S."/>
            <person name="Banfield J.F."/>
        </authorList>
    </citation>
    <scope>NUCLEOTIDE SEQUENCE [LARGE SCALE GENOMIC DNA]</scope>
</reference>
<keyword evidence="3" id="KW-0731">Sigma factor</keyword>
<dbReference type="InterPro" id="IPR014284">
    <property type="entry name" value="RNA_pol_sigma-70_dom"/>
</dbReference>
<dbReference type="Gene3D" id="1.10.10.10">
    <property type="entry name" value="Winged helix-like DNA-binding domain superfamily/Winged helix DNA-binding domain"/>
    <property type="match status" value="1"/>
</dbReference>
<dbReference type="AlphaFoldDB" id="A0A1F7IK24"/>
<dbReference type="SUPFAM" id="SSF88946">
    <property type="entry name" value="Sigma2 domain of RNA polymerase sigma factors"/>
    <property type="match status" value="1"/>
</dbReference>
<dbReference type="InterPro" id="IPR013325">
    <property type="entry name" value="RNA_pol_sigma_r2"/>
</dbReference>
<dbReference type="PANTHER" id="PTHR43133">
    <property type="entry name" value="RNA POLYMERASE ECF-TYPE SIGMA FACTO"/>
    <property type="match status" value="1"/>
</dbReference>
<dbReference type="PROSITE" id="PS00622">
    <property type="entry name" value="HTH_LUXR_1"/>
    <property type="match status" value="1"/>
</dbReference>
<comment type="caution">
    <text evidence="6">The sequence shown here is derived from an EMBL/GenBank/DDBJ whole genome shotgun (WGS) entry which is preliminary data.</text>
</comment>
<dbReference type="EMBL" id="MGAI01000040">
    <property type="protein sequence ID" value="OGK43711.1"/>
    <property type="molecule type" value="Genomic_DNA"/>
</dbReference>
<dbReference type="InterPro" id="IPR039425">
    <property type="entry name" value="RNA_pol_sigma-70-like"/>
</dbReference>
<evidence type="ECO:0000256" key="3">
    <source>
        <dbReference type="ARBA" id="ARBA00023082"/>
    </source>
</evidence>
<feature type="domain" description="HTH luxR-type" evidence="5">
    <location>
        <begin position="134"/>
        <end position="161"/>
    </location>
</feature>
<dbReference type="GO" id="GO:0003677">
    <property type="term" value="F:DNA binding"/>
    <property type="evidence" value="ECO:0007669"/>
    <property type="project" value="InterPro"/>
</dbReference>
<dbReference type="CDD" id="cd06171">
    <property type="entry name" value="Sigma70_r4"/>
    <property type="match status" value="1"/>
</dbReference>
<evidence type="ECO:0000313" key="6">
    <source>
        <dbReference type="EMBL" id="OGK43711.1"/>
    </source>
</evidence>
<dbReference type="Pfam" id="PF04542">
    <property type="entry name" value="Sigma70_r2"/>
    <property type="match status" value="1"/>
</dbReference>
<dbReference type="SUPFAM" id="SSF88659">
    <property type="entry name" value="Sigma3 and sigma4 domains of RNA polymerase sigma factors"/>
    <property type="match status" value="1"/>
</dbReference>